<dbReference type="Gene3D" id="3.40.1690.10">
    <property type="entry name" value="secretion proteins EscU"/>
    <property type="match status" value="1"/>
</dbReference>
<keyword evidence="8 12" id="KW-0653">Protein transport</keyword>
<feature type="transmembrane region" description="Helical" evidence="12">
    <location>
        <begin position="38"/>
        <end position="55"/>
    </location>
</feature>
<dbReference type="InterPro" id="IPR029025">
    <property type="entry name" value="T3SS_substrate_exporter_C"/>
</dbReference>
<dbReference type="OrthoDB" id="9807950at2"/>
<feature type="transmembrane region" description="Helical" evidence="12">
    <location>
        <begin position="194"/>
        <end position="217"/>
    </location>
</feature>
<evidence type="ECO:0000256" key="8">
    <source>
        <dbReference type="ARBA" id="ARBA00022927"/>
    </source>
</evidence>
<keyword evidence="14" id="KW-1185">Reference proteome</keyword>
<reference evidence="13 14" key="1">
    <citation type="submission" date="2016-08" db="EMBL/GenBank/DDBJ databases">
        <title>Genome of Bacillus solimangrovi GH2-4.</title>
        <authorList>
            <person name="Lim S."/>
            <person name="Kim B.-C."/>
        </authorList>
    </citation>
    <scope>NUCLEOTIDE SEQUENCE [LARGE SCALE GENOMIC DNA]</scope>
    <source>
        <strain evidence="13 14">GH2-4</strain>
    </source>
</reference>
<dbReference type="GO" id="GO:0044780">
    <property type="term" value="P:bacterial-type flagellum assembly"/>
    <property type="evidence" value="ECO:0007669"/>
    <property type="project" value="InterPro"/>
</dbReference>
<name>A0A1E5LB15_9BACI</name>
<dbReference type="Gene3D" id="6.10.250.2080">
    <property type="match status" value="1"/>
</dbReference>
<evidence type="ECO:0000256" key="11">
    <source>
        <dbReference type="ARBA" id="ARBA00023225"/>
    </source>
</evidence>
<evidence type="ECO:0000256" key="1">
    <source>
        <dbReference type="ARBA" id="ARBA00004651"/>
    </source>
</evidence>
<keyword evidence="9 12" id="KW-1133">Transmembrane helix</keyword>
<dbReference type="RefSeq" id="WP_069718792.1">
    <property type="nucleotide sequence ID" value="NZ_MJEH01000063.1"/>
</dbReference>
<sequence length="360" mass="41195">MQYLKLDLQYFSGEKTEKATPKKRNDARKKGQVAKSQDVGTALILFFVFLLFWFAGEIFGNQMFVIIQHALQEYIYWDITQENVHKMFVEYSTMGVMLVAPIMLVTMIAGLAANYMQVGFMFTTEVLKMDLKKLNPISGFKKIFGIRSIVELFKSILKISFVGTATFAVLWMNFDKVLLLSQMSIAEGVAVIGNLIVQMGLTASLLLLVLSSLDYMYQKFEHEKQLRMSKQDLKDEHKNTEGDPKIKSKIKEKQRQMAMQRMMQEVPQADVVITNPTHFAVALKYDEEKADAPYVVAKGVDYMALKIRQIASNHDIETVENRPLARALYADAEIGQTIPEEFFKTVAEILAYVYRLKKKV</sequence>
<keyword evidence="13" id="KW-0969">Cilium</keyword>
<gene>
    <name evidence="12" type="primary">flhB</name>
    <name evidence="13" type="ORF">BFG57_06565</name>
</gene>
<evidence type="ECO:0000256" key="12">
    <source>
        <dbReference type="RuleBase" id="RU364091"/>
    </source>
</evidence>
<evidence type="ECO:0000256" key="4">
    <source>
        <dbReference type="ARBA" id="ARBA00022448"/>
    </source>
</evidence>
<dbReference type="InterPro" id="IPR006135">
    <property type="entry name" value="T3SS_substrate_exporter"/>
</dbReference>
<dbReference type="GO" id="GO:0005886">
    <property type="term" value="C:plasma membrane"/>
    <property type="evidence" value="ECO:0007669"/>
    <property type="project" value="UniProtKB-SubCell"/>
</dbReference>
<protein>
    <recommendedName>
        <fullName evidence="3 12">Flagellar biosynthetic protein FlhB</fullName>
    </recommendedName>
</protein>
<keyword evidence="4 12" id="KW-0813">Transport</keyword>
<evidence type="ECO:0000256" key="6">
    <source>
        <dbReference type="ARBA" id="ARBA00022692"/>
    </source>
</evidence>
<comment type="similarity">
    <text evidence="2 12">Belongs to the type III secretion exporter family.</text>
</comment>
<dbReference type="PANTHER" id="PTHR30531:SF12">
    <property type="entry name" value="FLAGELLAR BIOSYNTHETIC PROTEIN FLHB"/>
    <property type="match status" value="1"/>
</dbReference>
<dbReference type="InterPro" id="IPR006136">
    <property type="entry name" value="FlhB"/>
</dbReference>
<keyword evidence="6 12" id="KW-0812">Transmembrane</keyword>
<comment type="caution">
    <text evidence="13">The sequence shown here is derived from an EMBL/GenBank/DDBJ whole genome shotgun (WGS) entry which is preliminary data.</text>
</comment>
<dbReference type="Proteomes" id="UP000095209">
    <property type="component" value="Unassembled WGS sequence"/>
</dbReference>
<evidence type="ECO:0000256" key="2">
    <source>
        <dbReference type="ARBA" id="ARBA00010690"/>
    </source>
</evidence>
<organism evidence="13 14">
    <name type="scientific">Bacillus solimangrovi</name>
    <dbReference type="NCBI Taxonomy" id="1305675"/>
    <lineage>
        <taxon>Bacteria</taxon>
        <taxon>Bacillati</taxon>
        <taxon>Bacillota</taxon>
        <taxon>Bacilli</taxon>
        <taxon>Bacillales</taxon>
        <taxon>Bacillaceae</taxon>
        <taxon>Bacillus</taxon>
    </lineage>
</organism>
<comment type="subcellular location">
    <subcellularLocation>
        <location evidence="1">Cell membrane</location>
        <topology evidence="1">Multi-pass membrane protein</topology>
    </subcellularLocation>
</comment>
<feature type="transmembrane region" description="Helical" evidence="12">
    <location>
        <begin position="91"/>
        <end position="113"/>
    </location>
</feature>
<keyword evidence="11 12" id="KW-1006">Bacterial flagellum protein export</keyword>
<dbReference type="SUPFAM" id="SSF160544">
    <property type="entry name" value="EscU C-terminal domain-like"/>
    <property type="match status" value="1"/>
</dbReference>
<evidence type="ECO:0000256" key="3">
    <source>
        <dbReference type="ARBA" id="ARBA00021622"/>
    </source>
</evidence>
<keyword evidence="13" id="KW-0282">Flagellum</keyword>
<dbReference type="PANTHER" id="PTHR30531">
    <property type="entry name" value="FLAGELLAR BIOSYNTHETIC PROTEIN FLHB"/>
    <property type="match status" value="1"/>
</dbReference>
<evidence type="ECO:0000256" key="10">
    <source>
        <dbReference type="ARBA" id="ARBA00023136"/>
    </source>
</evidence>
<feature type="transmembrane region" description="Helical" evidence="12">
    <location>
        <begin position="156"/>
        <end position="174"/>
    </location>
</feature>
<comment type="function">
    <text evidence="12">Required for formation of the rod structure in the basal body of the flagellar apparatus. Together with FliI and FliH, may constitute the export apparatus of flagellin.</text>
</comment>
<dbReference type="AlphaFoldDB" id="A0A1E5LB15"/>
<dbReference type="EMBL" id="MJEH01000063">
    <property type="protein sequence ID" value="OEH91276.1"/>
    <property type="molecule type" value="Genomic_DNA"/>
</dbReference>
<proteinExistence type="inferred from homology"/>
<keyword evidence="13" id="KW-0966">Cell projection</keyword>
<evidence type="ECO:0000256" key="5">
    <source>
        <dbReference type="ARBA" id="ARBA00022475"/>
    </source>
</evidence>
<keyword evidence="5 12" id="KW-1003">Cell membrane</keyword>
<dbReference type="NCBIfam" id="TIGR00328">
    <property type="entry name" value="flhB"/>
    <property type="match status" value="1"/>
</dbReference>
<dbReference type="Pfam" id="PF01312">
    <property type="entry name" value="Bac_export_2"/>
    <property type="match status" value="1"/>
</dbReference>
<dbReference type="PRINTS" id="PR00950">
    <property type="entry name" value="TYPE3IMSPROT"/>
</dbReference>
<evidence type="ECO:0000313" key="13">
    <source>
        <dbReference type="EMBL" id="OEH91276.1"/>
    </source>
</evidence>
<dbReference type="FunFam" id="3.40.1690.10:FF:000001">
    <property type="entry name" value="Flagellar biosynthetic protein FlhB"/>
    <property type="match status" value="1"/>
</dbReference>
<evidence type="ECO:0000256" key="7">
    <source>
        <dbReference type="ARBA" id="ARBA00022795"/>
    </source>
</evidence>
<accession>A0A1E5LB15</accession>
<evidence type="ECO:0000313" key="14">
    <source>
        <dbReference type="Proteomes" id="UP000095209"/>
    </source>
</evidence>
<keyword evidence="7 12" id="KW-1005">Bacterial flagellum biogenesis</keyword>
<dbReference type="STRING" id="1305675.BFG57_06565"/>
<dbReference type="GO" id="GO:0009306">
    <property type="term" value="P:protein secretion"/>
    <property type="evidence" value="ECO:0007669"/>
    <property type="project" value="InterPro"/>
</dbReference>
<evidence type="ECO:0000256" key="9">
    <source>
        <dbReference type="ARBA" id="ARBA00022989"/>
    </source>
</evidence>
<keyword evidence="10 12" id="KW-0472">Membrane</keyword>